<proteinExistence type="predicted"/>
<organism evidence="1 2">
    <name type="scientific">Romanomermis culicivorax</name>
    <name type="common">Nematode worm</name>
    <dbReference type="NCBI Taxonomy" id="13658"/>
    <lineage>
        <taxon>Eukaryota</taxon>
        <taxon>Metazoa</taxon>
        <taxon>Ecdysozoa</taxon>
        <taxon>Nematoda</taxon>
        <taxon>Enoplea</taxon>
        <taxon>Dorylaimia</taxon>
        <taxon>Mermithida</taxon>
        <taxon>Mermithoidea</taxon>
        <taxon>Mermithidae</taxon>
        <taxon>Romanomermis</taxon>
    </lineage>
</organism>
<name>A0A915JVP4_ROMCU</name>
<protein>
    <submittedName>
        <fullName evidence="2">Uncharacterized protein</fullName>
    </submittedName>
</protein>
<dbReference type="AlphaFoldDB" id="A0A915JVP4"/>
<dbReference type="Proteomes" id="UP000887565">
    <property type="component" value="Unplaced"/>
</dbReference>
<keyword evidence="1" id="KW-1185">Reference proteome</keyword>
<accession>A0A915JVP4</accession>
<evidence type="ECO:0000313" key="2">
    <source>
        <dbReference type="WBParaSite" id="nRc.2.0.1.t29827-RA"/>
    </source>
</evidence>
<reference evidence="2" key="1">
    <citation type="submission" date="2022-11" db="UniProtKB">
        <authorList>
            <consortium name="WormBaseParasite"/>
        </authorList>
    </citation>
    <scope>IDENTIFICATION</scope>
</reference>
<dbReference type="WBParaSite" id="nRc.2.0.1.t29827-RA">
    <property type="protein sequence ID" value="nRc.2.0.1.t29827-RA"/>
    <property type="gene ID" value="nRc.2.0.1.g29827"/>
</dbReference>
<sequence length="64" mass="7634">MRHDEKKYIGVFHRLQQVRNADLKGRNPHFNHLTEFAGESFNIRADYPRDSASPLREFGEYEKN</sequence>
<evidence type="ECO:0000313" key="1">
    <source>
        <dbReference type="Proteomes" id="UP000887565"/>
    </source>
</evidence>